<protein>
    <submittedName>
        <fullName evidence="1">Uncharacterized protein</fullName>
    </submittedName>
</protein>
<evidence type="ECO:0000313" key="2">
    <source>
        <dbReference type="Proteomes" id="UP000712600"/>
    </source>
</evidence>
<accession>A0A8S9PYK4</accession>
<dbReference type="EMBL" id="QGKX02001347">
    <property type="protein sequence ID" value="KAF3523482.1"/>
    <property type="molecule type" value="Genomic_DNA"/>
</dbReference>
<organism evidence="1 2">
    <name type="scientific">Brassica cretica</name>
    <name type="common">Mustard</name>
    <dbReference type="NCBI Taxonomy" id="69181"/>
    <lineage>
        <taxon>Eukaryota</taxon>
        <taxon>Viridiplantae</taxon>
        <taxon>Streptophyta</taxon>
        <taxon>Embryophyta</taxon>
        <taxon>Tracheophyta</taxon>
        <taxon>Spermatophyta</taxon>
        <taxon>Magnoliopsida</taxon>
        <taxon>eudicotyledons</taxon>
        <taxon>Gunneridae</taxon>
        <taxon>Pentapetalae</taxon>
        <taxon>rosids</taxon>
        <taxon>malvids</taxon>
        <taxon>Brassicales</taxon>
        <taxon>Brassicaceae</taxon>
        <taxon>Brassiceae</taxon>
        <taxon>Brassica</taxon>
    </lineage>
</organism>
<dbReference type="Proteomes" id="UP000712600">
    <property type="component" value="Unassembled WGS sequence"/>
</dbReference>
<dbReference type="AlphaFoldDB" id="A0A8S9PYK4"/>
<reference evidence="1" key="1">
    <citation type="submission" date="2019-12" db="EMBL/GenBank/DDBJ databases">
        <title>Genome sequencing and annotation of Brassica cretica.</title>
        <authorList>
            <person name="Studholme D.J."/>
            <person name="Sarris P."/>
        </authorList>
    </citation>
    <scope>NUCLEOTIDE SEQUENCE</scope>
    <source>
        <strain evidence="1">PFS-109/04</strain>
        <tissue evidence="1">Leaf</tissue>
    </source>
</reference>
<proteinExistence type="predicted"/>
<gene>
    <name evidence="1" type="ORF">F2Q69_00049135</name>
</gene>
<evidence type="ECO:0000313" key="1">
    <source>
        <dbReference type="EMBL" id="KAF3523482.1"/>
    </source>
</evidence>
<comment type="caution">
    <text evidence="1">The sequence shown here is derived from an EMBL/GenBank/DDBJ whole genome shotgun (WGS) entry which is preliminary data.</text>
</comment>
<name>A0A8S9PYK4_BRACR</name>
<sequence length="167" mass="18773">MTTPRRISEHQNGFFLLNFRSVRLVSCLENPHCRIGLMKLEIKSQLMLPDSLISSDLHHLCLTGSSWRITQTHSLYTEVSRFSLDRLCLITNLTGFVDQLFRLSFPKSCVLQHINVGVICLDLTKVPALSSYLVNLYSIGCSEVSNGNLEIHLVSLSSSPIITHQCV</sequence>